<dbReference type="GO" id="GO:0009450">
    <property type="term" value="P:gamma-aminobutyric acid catabolic process"/>
    <property type="evidence" value="ECO:0007669"/>
    <property type="project" value="TreeGrafter"/>
</dbReference>
<dbReference type="EC" id="2.6.1.19" evidence="3"/>
<dbReference type="InterPro" id="IPR005814">
    <property type="entry name" value="Aminotrans_3"/>
</dbReference>
<dbReference type="GO" id="GO:0034386">
    <property type="term" value="F:4-aminobutyrate:2-oxoglutarate transaminase activity"/>
    <property type="evidence" value="ECO:0007669"/>
    <property type="project" value="UniProtKB-EC"/>
</dbReference>
<dbReference type="InterPro" id="IPR015422">
    <property type="entry name" value="PyrdxlP-dep_Trfase_small"/>
</dbReference>
<organism evidence="11 12">
    <name type="scientific">Smittium megazygosporum</name>
    <dbReference type="NCBI Taxonomy" id="133381"/>
    <lineage>
        <taxon>Eukaryota</taxon>
        <taxon>Fungi</taxon>
        <taxon>Fungi incertae sedis</taxon>
        <taxon>Zoopagomycota</taxon>
        <taxon>Kickxellomycotina</taxon>
        <taxon>Harpellomycetes</taxon>
        <taxon>Harpellales</taxon>
        <taxon>Legeriomycetaceae</taxon>
        <taxon>Smittium</taxon>
    </lineage>
</organism>
<evidence type="ECO:0000256" key="1">
    <source>
        <dbReference type="ARBA" id="ARBA00001933"/>
    </source>
</evidence>
<reference evidence="11 12" key="1">
    <citation type="journal article" date="2018" name="MBio">
        <title>Comparative Genomics Reveals the Core Gene Toolbox for the Fungus-Insect Symbiosis.</title>
        <authorList>
            <person name="Wang Y."/>
            <person name="Stata M."/>
            <person name="Wang W."/>
            <person name="Stajich J.E."/>
            <person name="White M.M."/>
            <person name="Moncalvo J.M."/>
        </authorList>
    </citation>
    <scope>NUCLEOTIDE SEQUENCE [LARGE SCALE GENOMIC DNA]</scope>
    <source>
        <strain evidence="11 12">SC-DP-2</strain>
    </source>
</reference>
<proteinExistence type="inferred from homology"/>
<dbReference type="Pfam" id="PF00202">
    <property type="entry name" value="Aminotran_3"/>
    <property type="match status" value="1"/>
</dbReference>
<dbReference type="GO" id="GO:0030170">
    <property type="term" value="F:pyridoxal phosphate binding"/>
    <property type="evidence" value="ECO:0007669"/>
    <property type="project" value="InterPro"/>
</dbReference>
<dbReference type="OrthoDB" id="10260828at2759"/>
<dbReference type="FunFam" id="3.40.640.10:FF:000073">
    <property type="entry name" value="Probable 4-aminobutyrate aminotransferase"/>
    <property type="match status" value="1"/>
</dbReference>
<dbReference type="GO" id="GO:0005739">
    <property type="term" value="C:mitochondrion"/>
    <property type="evidence" value="ECO:0007669"/>
    <property type="project" value="TreeGrafter"/>
</dbReference>
<comment type="similarity">
    <text evidence="2 10">Belongs to the class-III pyridoxal-phosphate-dependent aminotransferase family.</text>
</comment>
<keyword evidence="6 10" id="KW-0663">Pyridoxal phosphate</keyword>
<gene>
    <name evidence="11" type="ORF">BB560_001311</name>
</gene>
<dbReference type="Gene3D" id="3.90.1150.10">
    <property type="entry name" value="Aspartate Aminotransferase, domain 1"/>
    <property type="match status" value="1"/>
</dbReference>
<protein>
    <recommendedName>
        <fullName evidence="3">4-aminobutyrate--2-oxoglutarate transaminase</fullName>
        <ecNumber evidence="3">2.6.1.19</ecNumber>
    </recommendedName>
    <alternativeName>
        <fullName evidence="8">GABA aminotransferase</fullName>
    </alternativeName>
    <alternativeName>
        <fullName evidence="7">Gamma-amino-N-butyrate transaminase</fullName>
    </alternativeName>
</protein>
<dbReference type="STRING" id="133381.A0A2T9ZHV9"/>
<keyword evidence="5" id="KW-0808">Transferase</keyword>
<comment type="catalytic activity">
    <reaction evidence="9">
        <text>4-aminobutanoate + 2-oxoglutarate = succinate semialdehyde + L-glutamate</text>
        <dbReference type="Rhea" id="RHEA:23352"/>
        <dbReference type="ChEBI" id="CHEBI:16810"/>
        <dbReference type="ChEBI" id="CHEBI:29985"/>
        <dbReference type="ChEBI" id="CHEBI:57706"/>
        <dbReference type="ChEBI" id="CHEBI:59888"/>
        <dbReference type="EC" id="2.6.1.19"/>
    </reaction>
</comment>
<comment type="caution">
    <text evidence="11">The sequence shown here is derived from an EMBL/GenBank/DDBJ whole genome shotgun (WGS) entry which is preliminary data.</text>
</comment>
<evidence type="ECO:0000256" key="5">
    <source>
        <dbReference type="ARBA" id="ARBA00022679"/>
    </source>
</evidence>
<evidence type="ECO:0000256" key="2">
    <source>
        <dbReference type="ARBA" id="ARBA00008954"/>
    </source>
</evidence>
<comment type="cofactor">
    <cofactor evidence="1">
        <name>pyridoxal 5'-phosphate</name>
        <dbReference type="ChEBI" id="CHEBI:597326"/>
    </cofactor>
</comment>
<name>A0A2T9ZHV9_9FUNG</name>
<evidence type="ECO:0000256" key="8">
    <source>
        <dbReference type="ARBA" id="ARBA00031787"/>
    </source>
</evidence>
<keyword evidence="4" id="KW-0032">Aminotransferase</keyword>
<dbReference type="InterPro" id="IPR015424">
    <property type="entry name" value="PyrdxlP-dep_Trfase"/>
</dbReference>
<dbReference type="PANTHER" id="PTHR43206:SF1">
    <property type="entry name" value="4-AMINOBUTYRATE AMINOTRANSFERASE, MITOCHONDRIAL"/>
    <property type="match status" value="1"/>
</dbReference>
<keyword evidence="12" id="KW-1185">Reference proteome</keyword>
<dbReference type="PANTHER" id="PTHR43206">
    <property type="entry name" value="AMINOTRANSFERASE"/>
    <property type="match status" value="1"/>
</dbReference>
<evidence type="ECO:0000313" key="12">
    <source>
        <dbReference type="Proteomes" id="UP000245609"/>
    </source>
</evidence>
<evidence type="ECO:0000256" key="10">
    <source>
        <dbReference type="RuleBase" id="RU003560"/>
    </source>
</evidence>
<evidence type="ECO:0000256" key="3">
    <source>
        <dbReference type="ARBA" id="ARBA00012912"/>
    </source>
</evidence>
<evidence type="ECO:0000256" key="4">
    <source>
        <dbReference type="ARBA" id="ARBA00022576"/>
    </source>
</evidence>
<accession>A0A2T9ZHV9</accession>
<dbReference type="Proteomes" id="UP000245609">
    <property type="component" value="Unassembled WGS sequence"/>
</dbReference>
<dbReference type="InterPro" id="IPR015421">
    <property type="entry name" value="PyrdxlP-dep_Trfase_major"/>
</dbReference>
<dbReference type="Gene3D" id="3.40.640.10">
    <property type="entry name" value="Type I PLP-dependent aspartate aminotransferase-like (Major domain)"/>
    <property type="match status" value="1"/>
</dbReference>
<dbReference type="EMBL" id="MBFS01000151">
    <property type="protein sequence ID" value="PVV04193.1"/>
    <property type="molecule type" value="Genomic_DNA"/>
</dbReference>
<dbReference type="SUPFAM" id="SSF53383">
    <property type="entry name" value="PLP-dependent transferases"/>
    <property type="match status" value="1"/>
</dbReference>
<evidence type="ECO:0000256" key="7">
    <source>
        <dbReference type="ARBA" id="ARBA00030204"/>
    </source>
</evidence>
<evidence type="ECO:0000313" key="11">
    <source>
        <dbReference type="EMBL" id="PVV04193.1"/>
    </source>
</evidence>
<evidence type="ECO:0000256" key="9">
    <source>
        <dbReference type="ARBA" id="ARBA00048021"/>
    </source>
</evidence>
<sequence>MFTSGTRQLLAKSNKLCLKSGSYLKTFSAKFTTCDLYALVEPTEPKVVTENSPGPNSLKIQAEISNFQDIRPMIFSTGIPFSSSFISSLPFCENSFSQISSIPLGYNHHAILDVCSSPEMVLSLANRPSLTLLPPTNWADKLQNIHMKVAPKGLTNVFNTVDGSSANDLAFKAAFIAYKEMRGLPDELSEQELSTSMDNASPGSPDLSILSFRNGFHGRTMSTLSATRTKPIHKVGIPAFKWPAVDFPQLRYPLEKFEKENAAEEKRCLDQVEHIIKTSKTPIAGLIVEPIPSEGGDLHASNQFFQKLRKITKDNGVVMIVDEVQTGVGATGKFWAHEYWELDTPPEIVTFSKKMQAAGFYHQAQLRPKIPMRQFNTWMGDPSRTLIAGAIISEIESQSLVEKTKATGDYLMSHLKPISIRYNKLVQNVRGKGTLVAFDCPTPEYRDMFVSLMRSEGVLIYACGNRSVRFRPALIFSKSHVNVFLPRFESVLNKMYKQLWS</sequence>
<dbReference type="AlphaFoldDB" id="A0A2T9ZHV9"/>
<evidence type="ECO:0000256" key="6">
    <source>
        <dbReference type="ARBA" id="ARBA00022898"/>
    </source>
</evidence>
<dbReference type="PIRSF" id="PIRSF000521">
    <property type="entry name" value="Transaminase_4ab_Lys_Orn"/>
    <property type="match status" value="1"/>
</dbReference>